<proteinExistence type="predicted"/>
<dbReference type="GO" id="GO:0005576">
    <property type="term" value="C:extracellular region"/>
    <property type="evidence" value="ECO:0007669"/>
    <property type="project" value="InterPro"/>
</dbReference>
<gene>
    <name evidence="3" type="primary">F23F12.8</name>
    <name evidence="3" type="ORF">g.28982</name>
</gene>
<dbReference type="Pfam" id="PF01607">
    <property type="entry name" value="CBM_14"/>
    <property type="match status" value="2"/>
</dbReference>
<feature type="signal peptide" evidence="1">
    <location>
        <begin position="1"/>
        <end position="26"/>
    </location>
</feature>
<dbReference type="EMBL" id="GBXI01009824">
    <property type="protein sequence ID" value="JAD04468.1"/>
    <property type="molecule type" value="Transcribed_RNA"/>
</dbReference>
<evidence type="ECO:0000256" key="1">
    <source>
        <dbReference type="SAM" id="SignalP"/>
    </source>
</evidence>
<dbReference type="PROSITE" id="PS50940">
    <property type="entry name" value="CHIT_BIND_II"/>
    <property type="match status" value="2"/>
</dbReference>
<dbReference type="InterPro" id="IPR036508">
    <property type="entry name" value="Chitin-bd_dom_sf"/>
</dbReference>
<dbReference type="Gene3D" id="2.170.140.10">
    <property type="entry name" value="Chitin binding domain"/>
    <property type="match status" value="1"/>
</dbReference>
<evidence type="ECO:0000259" key="2">
    <source>
        <dbReference type="PROSITE" id="PS50940"/>
    </source>
</evidence>
<dbReference type="InterPro" id="IPR002557">
    <property type="entry name" value="Chitin-bd_dom"/>
</dbReference>
<dbReference type="SMART" id="SM00494">
    <property type="entry name" value="ChtBD2"/>
    <property type="match status" value="3"/>
</dbReference>
<dbReference type="AlphaFoldDB" id="A0A0A1X1E8"/>
<reference evidence="3" key="2">
    <citation type="journal article" date="2015" name="Gigascience">
        <title>Reconstructing a comprehensive transcriptome assembly of a white-pupal translocated strain of the pest fruit fly Bactrocera cucurbitae.</title>
        <authorList>
            <person name="Sim S.B."/>
            <person name="Calla B."/>
            <person name="Hall B."/>
            <person name="DeRego T."/>
            <person name="Geib S.M."/>
        </authorList>
    </citation>
    <scope>NUCLEOTIDE SEQUENCE</scope>
</reference>
<name>A0A0A1X1E8_ZEUCU</name>
<evidence type="ECO:0000313" key="3">
    <source>
        <dbReference type="EMBL" id="JAD04468.1"/>
    </source>
</evidence>
<feature type="chain" id="PRO_5001983140" evidence="1">
    <location>
        <begin position="27"/>
        <end position="278"/>
    </location>
</feature>
<protein>
    <submittedName>
        <fullName evidence="3">Uncharacterized protein F23F12.8</fullName>
    </submittedName>
</protein>
<accession>A0A0A1X1E8</accession>
<feature type="domain" description="Chitin-binding type-2" evidence="2">
    <location>
        <begin position="100"/>
        <end position="159"/>
    </location>
</feature>
<reference evidence="3" key="1">
    <citation type="submission" date="2014-11" db="EMBL/GenBank/DDBJ databases">
        <authorList>
            <person name="Geib S."/>
        </authorList>
    </citation>
    <scope>NUCLEOTIDE SEQUENCE</scope>
</reference>
<sequence>MTFSTTYSVMVLGSLLLLTLFDLTISQNQQRNINTCEGRNTTGNICESCEQLSTCMRNPSGWTQIPVNSCDTSRGIYCNSLLGMCSNALGPCHPFAIDGDFPCNSQGIFPDPYNCQKYHLCYIKDDTLQSEPVECYGDTAFNVATGQCTSNLQDNACKTQQFQCANAGEIHPWPNSPKFYYICNALSNKDGSILYPSLYLCPDDEVFNDDTKQCQKGSTTPPPFDNKCSMAGLSADPDDCTSYYYCWGVNGVKRHYKCPSDSHFSTGYLTCVYGTCRK</sequence>
<keyword evidence="1" id="KW-0732">Signal</keyword>
<dbReference type="SUPFAM" id="SSF57625">
    <property type="entry name" value="Invertebrate chitin-binding proteins"/>
    <property type="match status" value="3"/>
</dbReference>
<organism evidence="3">
    <name type="scientific">Zeugodacus cucurbitae</name>
    <name type="common">Melon fruit fly</name>
    <name type="synonym">Bactrocera cucurbitae</name>
    <dbReference type="NCBI Taxonomy" id="28588"/>
    <lineage>
        <taxon>Eukaryota</taxon>
        <taxon>Metazoa</taxon>
        <taxon>Ecdysozoa</taxon>
        <taxon>Arthropoda</taxon>
        <taxon>Hexapoda</taxon>
        <taxon>Insecta</taxon>
        <taxon>Pterygota</taxon>
        <taxon>Neoptera</taxon>
        <taxon>Endopterygota</taxon>
        <taxon>Diptera</taxon>
        <taxon>Brachycera</taxon>
        <taxon>Muscomorpha</taxon>
        <taxon>Tephritoidea</taxon>
        <taxon>Tephritidae</taxon>
        <taxon>Zeugodacus</taxon>
        <taxon>Zeugodacus</taxon>
    </lineage>
</organism>
<feature type="domain" description="Chitin-binding type-2" evidence="2">
    <location>
        <begin position="225"/>
        <end position="273"/>
    </location>
</feature>
<dbReference type="GO" id="GO:0008061">
    <property type="term" value="F:chitin binding"/>
    <property type="evidence" value="ECO:0007669"/>
    <property type="project" value="InterPro"/>
</dbReference>